<keyword evidence="4" id="KW-0547">Nucleotide-binding</keyword>
<organism evidence="10 11">
    <name type="scientific">Gemmiger gallinarum</name>
    <dbReference type="NCBI Taxonomy" id="2779354"/>
    <lineage>
        <taxon>Bacteria</taxon>
        <taxon>Bacillati</taxon>
        <taxon>Bacillota</taxon>
        <taxon>Clostridia</taxon>
        <taxon>Eubacteriales</taxon>
        <taxon>Gemmiger</taxon>
    </lineage>
</organism>
<name>A0ABR9R0Z3_9FIRM</name>
<dbReference type="SUPFAM" id="SSF52402">
    <property type="entry name" value="Adenine nucleotide alpha hydrolases-like"/>
    <property type="match status" value="1"/>
</dbReference>
<evidence type="ECO:0000256" key="3">
    <source>
        <dbReference type="ARBA" id="ARBA00012737"/>
    </source>
</evidence>
<dbReference type="InterPro" id="IPR033738">
    <property type="entry name" value="AsnB_N"/>
</dbReference>
<evidence type="ECO:0000259" key="9">
    <source>
        <dbReference type="PROSITE" id="PS51278"/>
    </source>
</evidence>
<dbReference type="PANTHER" id="PTHR43284">
    <property type="entry name" value="ASPARAGINE SYNTHETASE (GLUTAMINE-HYDROLYZING)"/>
    <property type="match status" value="1"/>
</dbReference>
<keyword evidence="10" id="KW-0436">Ligase</keyword>
<evidence type="ECO:0000313" key="11">
    <source>
        <dbReference type="Proteomes" id="UP000768567"/>
    </source>
</evidence>
<accession>A0ABR9R0Z3</accession>
<evidence type="ECO:0000256" key="5">
    <source>
        <dbReference type="ARBA" id="ARBA00022840"/>
    </source>
</evidence>
<dbReference type="CDD" id="cd01991">
    <property type="entry name" value="Asn_synthase_B_C"/>
    <property type="match status" value="1"/>
</dbReference>
<dbReference type="Pfam" id="PF13537">
    <property type="entry name" value="GATase_7"/>
    <property type="match status" value="1"/>
</dbReference>
<dbReference type="PIRSF" id="PIRSF001589">
    <property type="entry name" value="Asn_synthetase_glu-h"/>
    <property type="match status" value="1"/>
</dbReference>
<dbReference type="EC" id="6.3.5.4" evidence="3"/>
<keyword evidence="6" id="KW-0061">Asparagine biosynthesis</keyword>
<comment type="similarity">
    <text evidence="2">Belongs to the asparagine synthetase family.</text>
</comment>
<dbReference type="InterPro" id="IPR014729">
    <property type="entry name" value="Rossmann-like_a/b/a_fold"/>
</dbReference>
<keyword evidence="11" id="KW-1185">Reference proteome</keyword>
<evidence type="ECO:0000256" key="2">
    <source>
        <dbReference type="ARBA" id="ARBA00005752"/>
    </source>
</evidence>
<evidence type="ECO:0000256" key="8">
    <source>
        <dbReference type="ARBA" id="ARBA00048741"/>
    </source>
</evidence>
<feature type="domain" description="Glutamine amidotransferase type-2" evidence="9">
    <location>
        <begin position="2"/>
        <end position="213"/>
    </location>
</feature>
<proteinExistence type="inferred from homology"/>
<keyword evidence="6" id="KW-0028">Amino-acid biosynthesis</keyword>
<reference evidence="10 11" key="1">
    <citation type="submission" date="2020-10" db="EMBL/GenBank/DDBJ databases">
        <title>ChiBAC.</title>
        <authorList>
            <person name="Zenner C."/>
            <person name="Hitch T.C.A."/>
            <person name="Clavel T."/>
        </authorList>
    </citation>
    <scope>NUCLEOTIDE SEQUENCE [LARGE SCALE GENOMIC DNA]</scope>
    <source>
        <strain evidence="10 11">DSM 109015</strain>
    </source>
</reference>
<evidence type="ECO:0000313" key="10">
    <source>
        <dbReference type="EMBL" id="MBE5036802.1"/>
    </source>
</evidence>
<evidence type="ECO:0000256" key="7">
    <source>
        <dbReference type="ARBA" id="ARBA00022962"/>
    </source>
</evidence>
<gene>
    <name evidence="10" type="primary">asnB</name>
    <name evidence="10" type="ORF">INF35_03260</name>
</gene>
<dbReference type="InterPro" id="IPR017932">
    <property type="entry name" value="GATase_2_dom"/>
</dbReference>
<evidence type="ECO:0000256" key="4">
    <source>
        <dbReference type="ARBA" id="ARBA00022741"/>
    </source>
</evidence>
<comment type="catalytic activity">
    <reaction evidence="8">
        <text>L-aspartate + L-glutamine + ATP + H2O = L-asparagine + L-glutamate + AMP + diphosphate + H(+)</text>
        <dbReference type="Rhea" id="RHEA:12228"/>
        <dbReference type="ChEBI" id="CHEBI:15377"/>
        <dbReference type="ChEBI" id="CHEBI:15378"/>
        <dbReference type="ChEBI" id="CHEBI:29985"/>
        <dbReference type="ChEBI" id="CHEBI:29991"/>
        <dbReference type="ChEBI" id="CHEBI:30616"/>
        <dbReference type="ChEBI" id="CHEBI:33019"/>
        <dbReference type="ChEBI" id="CHEBI:58048"/>
        <dbReference type="ChEBI" id="CHEBI:58359"/>
        <dbReference type="ChEBI" id="CHEBI:456215"/>
        <dbReference type="EC" id="6.3.5.4"/>
    </reaction>
</comment>
<dbReference type="GO" id="GO:0004066">
    <property type="term" value="F:asparagine synthase (glutamine-hydrolyzing) activity"/>
    <property type="evidence" value="ECO:0007669"/>
    <property type="project" value="UniProtKB-EC"/>
</dbReference>
<evidence type="ECO:0000256" key="1">
    <source>
        <dbReference type="ARBA" id="ARBA00005187"/>
    </source>
</evidence>
<dbReference type="SUPFAM" id="SSF56235">
    <property type="entry name" value="N-terminal nucleophile aminohydrolases (Ntn hydrolases)"/>
    <property type="match status" value="1"/>
</dbReference>
<dbReference type="RefSeq" id="WP_193500084.1">
    <property type="nucleotide sequence ID" value="NZ_JADCKC010000001.1"/>
</dbReference>
<dbReference type="Gene3D" id="3.40.50.620">
    <property type="entry name" value="HUPs"/>
    <property type="match status" value="1"/>
</dbReference>
<sequence>MCGITGFARAHQDAEEARRIVKAMADLIVYRGPDGEGYYVDDQVALGHRRLSIIDLEGGKQPMFNEDGSMVVIFNGEIYNFQQLREELVAAGHTFATRSDTEVLLHGYEQWGDGLPARLRGMFTFVLWDKKTRTMFGARDIFGIKPFYYYNEDGLLLFGSEIKSFLAHPDFKKELNEERLPEYLSIEYIPNEETMFKNVYKLPGAHMFTWKDGRMDIRRYYDIRYHIDENPSLEEWEKRITDTFAESVAAHQIADVEVGCFLSSGVDSSFVVNEVAKGTPHVKSFSVGYEEEKYSELPYAQEFSREIGVPNLSNKVSADQFFEANRVIQWYLDEPMPNPAEVPLYFLAGNARKYVKVVLSGEGADELFGGYPMYCQAVHFMDYEKKVPKPIRKAAGAVASHMPEFKGKHFLVRGAKQPWERYMRANYVFASPADRDQYLKKDYHSKRPEEYFKPYFDKVAGLDEPTQLQWVDMHTWMLYDILLKADRMSMANSLELRVPFLDREVLELALSIPQKYRSGKEETKIALRGAALKQLPDSVAKRKKLGFPVPLNDWLRQDKYAAMVREKFTGPVAEKFFDTAALCRLLDDHVAGRAKNMTKIWSFYSFILWYELYFVQTTPPAEVYAH</sequence>
<dbReference type="PANTHER" id="PTHR43284:SF1">
    <property type="entry name" value="ASPARAGINE SYNTHETASE"/>
    <property type="match status" value="1"/>
</dbReference>
<dbReference type="NCBIfam" id="TIGR01536">
    <property type="entry name" value="asn_synth_AEB"/>
    <property type="match status" value="1"/>
</dbReference>
<comment type="pathway">
    <text evidence="1">Amino-acid biosynthesis; L-asparagine biosynthesis; L-asparagine from L-aspartate (L-Gln route): step 1/1.</text>
</comment>
<dbReference type="EMBL" id="JADCKC010000001">
    <property type="protein sequence ID" value="MBE5036802.1"/>
    <property type="molecule type" value="Genomic_DNA"/>
</dbReference>
<protein>
    <recommendedName>
        <fullName evidence="3">asparagine synthase (glutamine-hydrolyzing)</fullName>
        <ecNumber evidence="3">6.3.5.4</ecNumber>
    </recommendedName>
</protein>
<dbReference type="Gene3D" id="3.60.20.10">
    <property type="entry name" value="Glutamine Phosphoribosylpyrophosphate, subunit 1, domain 1"/>
    <property type="match status" value="1"/>
</dbReference>
<keyword evidence="5" id="KW-0067">ATP-binding</keyword>
<dbReference type="InterPro" id="IPR006426">
    <property type="entry name" value="Asn_synth_AEB"/>
</dbReference>
<dbReference type="CDD" id="cd00712">
    <property type="entry name" value="AsnB"/>
    <property type="match status" value="1"/>
</dbReference>
<evidence type="ECO:0000256" key="6">
    <source>
        <dbReference type="ARBA" id="ARBA00022888"/>
    </source>
</evidence>
<dbReference type="InterPro" id="IPR001962">
    <property type="entry name" value="Asn_synthase"/>
</dbReference>
<dbReference type="Pfam" id="PF00733">
    <property type="entry name" value="Asn_synthase"/>
    <property type="match status" value="1"/>
</dbReference>
<dbReference type="PROSITE" id="PS51278">
    <property type="entry name" value="GATASE_TYPE_2"/>
    <property type="match status" value="1"/>
</dbReference>
<dbReference type="Proteomes" id="UP000768567">
    <property type="component" value="Unassembled WGS sequence"/>
</dbReference>
<dbReference type="InterPro" id="IPR029055">
    <property type="entry name" value="Ntn_hydrolases_N"/>
</dbReference>
<keyword evidence="7" id="KW-0315">Glutamine amidotransferase</keyword>
<comment type="caution">
    <text evidence="10">The sequence shown here is derived from an EMBL/GenBank/DDBJ whole genome shotgun (WGS) entry which is preliminary data.</text>
</comment>
<dbReference type="InterPro" id="IPR051786">
    <property type="entry name" value="ASN_synthetase/amidase"/>
</dbReference>